<evidence type="ECO:0000313" key="10">
    <source>
        <dbReference type="Proteomes" id="UP001438707"/>
    </source>
</evidence>
<name>A0AAW1Q902_9CHLO</name>
<keyword evidence="2" id="KW-0813">Transport</keyword>
<organism evidence="9 10">
    <name type="scientific">Apatococcus lobatus</name>
    <dbReference type="NCBI Taxonomy" id="904363"/>
    <lineage>
        <taxon>Eukaryota</taxon>
        <taxon>Viridiplantae</taxon>
        <taxon>Chlorophyta</taxon>
        <taxon>core chlorophytes</taxon>
        <taxon>Trebouxiophyceae</taxon>
        <taxon>Chlorellales</taxon>
        <taxon>Chlorellaceae</taxon>
        <taxon>Apatococcus</taxon>
    </lineage>
</organism>
<evidence type="ECO:0000256" key="7">
    <source>
        <dbReference type="SAM" id="Phobius"/>
    </source>
</evidence>
<gene>
    <name evidence="9" type="ORF">WJX74_005995</name>
</gene>
<proteinExistence type="predicted"/>
<feature type="transmembrane region" description="Helical" evidence="7">
    <location>
        <begin position="132"/>
        <end position="150"/>
    </location>
</feature>
<feature type="transmembrane region" description="Helical" evidence="7">
    <location>
        <begin position="6"/>
        <end position="29"/>
    </location>
</feature>
<keyword evidence="6 7" id="KW-0472">Membrane</keyword>
<evidence type="ECO:0000256" key="3">
    <source>
        <dbReference type="ARBA" id="ARBA00022692"/>
    </source>
</evidence>
<dbReference type="EMBL" id="JALJOS010000072">
    <property type="protein sequence ID" value="KAK9817387.1"/>
    <property type="molecule type" value="Genomic_DNA"/>
</dbReference>
<evidence type="ECO:0000256" key="4">
    <source>
        <dbReference type="ARBA" id="ARBA00022970"/>
    </source>
</evidence>
<evidence type="ECO:0000256" key="2">
    <source>
        <dbReference type="ARBA" id="ARBA00022448"/>
    </source>
</evidence>
<feature type="transmembrane region" description="Helical" evidence="7">
    <location>
        <begin position="62"/>
        <end position="88"/>
    </location>
</feature>
<evidence type="ECO:0000313" key="9">
    <source>
        <dbReference type="EMBL" id="KAK9817387.1"/>
    </source>
</evidence>
<dbReference type="GO" id="GO:0006865">
    <property type="term" value="P:amino acid transport"/>
    <property type="evidence" value="ECO:0007669"/>
    <property type="project" value="UniProtKB-KW"/>
</dbReference>
<evidence type="ECO:0000259" key="8">
    <source>
        <dbReference type="Pfam" id="PF01490"/>
    </source>
</evidence>
<accession>A0AAW1Q902</accession>
<evidence type="ECO:0000256" key="5">
    <source>
        <dbReference type="ARBA" id="ARBA00022989"/>
    </source>
</evidence>
<feature type="transmembrane region" description="Helical" evidence="7">
    <location>
        <begin position="291"/>
        <end position="307"/>
    </location>
</feature>
<dbReference type="PANTHER" id="PTHR48017">
    <property type="entry name" value="OS05G0424000 PROTEIN-RELATED"/>
    <property type="match status" value="1"/>
</dbReference>
<keyword evidence="3 7" id="KW-0812">Transmembrane</keyword>
<feature type="transmembrane region" description="Helical" evidence="7">
    <location>
        <begin position="247"/>
        <end position="270"/>
    </location>
</feature>
<feature type="domain" description="Amino acid transporter transmembrane" evidence="8">
    <location>
        <begin position="1"/>
        <end position="363"/>
    </location>
</feature>
<dbReference type="Pfam" id="PF01490">
    <property type="entry name" value="Aa_trans"/>
    <property type="match status" value="1"/>
</dbReference>
<dbReference type="AlphaFoldDB" id="A0AAW1Q902"/>
<keyword evidence="5 7" id="KW-1133">Transmembrane helix</keyword>
<comment type="caution">
    <text evidence="9">The sequence shown here is derived from an EMBL/GenBank/DDBJ whole genome shotgun (WGS) entry which is preliminary data.</text>
</comment>
<feature type="transmembrane region" description="Helical" evidence="7">
    <location>
        <begin position="202"/>
        <end position="227"/>
    </location>
</feature>
<dbReference type="GO" id="GO:0016020">
    <property type="term" value="C:membrane"/>
    <property type="evidence" value="ECO:0007669"/>
    <property type="project" value="UniProtKB-SubCell"/>
</dbReference>
<sequence>MGIIPGIFIGIGVGLLNFFTLWLLIILYLHRKQNMVMAGSWYNAVDSNGCLRRKTATQYHDVIGFSLGKWLAAVAQFLTGLYILGVAIQQVVASASSQYTIDTKFNKRTWAIILGGPILIFGLLPSFRSVRLLNIMALIGTNYSCLYFFIMGCKKGITPGIITRSPKSAQSFFLGAAVVGSAGHTIQMEMMDAMRRPTGFRWAAFAGWVWNIILLLPHSIAIVLAYPDAILKQANVYAVLPSSGWKSFSVWIMLFHNIGAFTLHTNPLLYMWEKGIRTHGQPWWIRIPSRLPVLAAIWVLSLAIPFYGTINSLFSALSIGATAFVFPAAAFNWPLSAYGWKPLFAINTFLFCFFLGTSVGAGIFYAIKQLINNINTFHWFAACYQCPAPPAAHPPVHMGL</sequence>
<comment type="subcellular location">
    <subcellularLocation>
        <location evidence="1">Membrane</location>
    </subcellularLocation>
</comment>
<keyword evidence="10" id="KW-1185">Reference proteome</keyword>
<dbReference type="Proteomes" id="UP001438707">
    <property type="component" value="Unassembled WGS sequence"/>
</dbReference>
<feature type="transmembrane region" description="Helical" evidence="7">
    <location>
        <begin position="313"/>
        <end position="331"/>
    </location>
</feature>
<dbReference type="InterPro" id="IPR013057">
    <property type="entry name" value="AA_transpt_TM"/>
</dbReference>
<reference evidence="9 10" key="1">
    <citation type="journal article" date="2024" name="Nat. Commun.">
        <title>Phylogenomics reveals the evolutionary origins of lichenization in chlorophyte algae.</title>
        <authorList>
            <person name="Puginier C."/>
            <person name="Libourel C."/>
            <person name="Otte J."/>
            <person name="Skaloud P."/>
            <person name="Haon M."/>
            <person name="Grisel S."/>
            <person name="Petersen M."/>
            <person name="Berrin J.G."/>
            <person name="Delaux P.M."/>
            <person name="Dal Grande F."/>
            <person name="Keller J."/>
        </authorList>
    </citation>
    <scope>NUCLEOTIDE SEQUENCE [LARGE SCALE GENOMIC DNA]</scope>
    <source>
        <strain evidence="9 10">SAG 2145</strain>
    </source>
</reference>
<evidence type="ECO:0000256" key="1">
    <source>
        <dbReference type="ARBA" id="ARBA00004370"/>
    </source>
</evidence>
<feature type="transmembrane region" description="Helical" evidence="7">
    <location>
        <begin position="170"/>
        <end position="190"/>
    </location>
</feature>
<evidence type="ECO:0000256" key="6">
    <source>
        <dbReference type="ARBA" id="ARBA00023136"/>
    </source>
</evidence>
<feature type="transmembrane region" description="Helical" evidence="7">
    <location>
        <begin position="343"/>
        <end position="367"/>
    </location>
</feature>
<protein>
    <recommendedName>
        <fullName evidence="8">Amino acid transporter transmembrane domain-containing protein</fullName>
    </recommendedName>
</protein>
<feature type="transmembrane region" description="Helical" evidence="7">
    <location>
        <begin position="108"/>
        <end position="125"/>
    </location>
</feature>
<keyword evidence="4" id="KW-0029">Amino-acid transport</keyword>